<dbReference type="Proteomes" id="UP000044026">
    <property type="component" value="Unassembled WGS sequence"/>
</dbReference>
<proteinExistence type="predicted"/>
<accession>A0A0B7H360</accession>
<dbReference type="AlphaFoldDB" id="A0A0B7H360"/>
<evidence type="ECO:0000313" key="1">
    <source>
        <dbReference type="EMBL" id="CEN33790.1"/>
    </source>
</evidence>
<name>A0A0B7H360_9FLAO</name>
<evidence type="ECO:0000313" key="2">
    <source>
        <dbReference type="Proteomes" id="UP000044026"/>
    </source>
</evidence>
<sequence>MDYGQNGTPDYPRYLWQNSVNTWQWGNKVTIALGQSSLPSEALYDFEKMTLLDDAVYTMLDIFGTIPGVDTFTDPIGAAYAVARSDVENATIYSVSAVTPLAGAAYVRGGAKALSKTEPAVVLVAKKADNADGFELIYKSVNDIQANEFHVATSIDGRQSQEFLEQTKKHLDKKAVKKQVDELAKATTDKVDATVSEGIKIAGKIFIKNLDNTIAKLKSKAKYVLDGTGIYDDVKGHHPLAKKAFEDIKEYDYKKAFSVSPKKLDEVSGVINIHHKITGQQNSLYTAWREANPNKTLEIDDMAEIEIKAMVNVGILEDIATGWVVKALENLKEQGVTAIKNIPWNGINN</sequence>
<organism evidence="1 2">
    <name type="scientific">Capnocytophaga canimorsus</name>
    <dbReference type="NCBI Taxonomy" id="28188"/>
    <lineage>
        <taxon>Bacteria</taxon>
        <taxon>Pseudomonadati</taxon>
        <taxon>Bacteroidota</taxon>
        <taxon>Flavobacteriia</taxon>
        <taxon>Flavobacteriales</taxon>
        <taxon>Flavobacteriaceae</taxon>
        <taxon>Capnocytophaga</taxon>
    </lineage>
</organism>
<protein>
    <submittedName>
        <fullName evidence="1">Uncharacterized protein</fullName>
    </submittedName>
</protein>
<gene>
    <name evidence="1" type="ORF">CCAN12_470007</name>
</gene>
<dbReference type="EMBL" id="CDOE01000042">
    <property type="protein sequence ID" value="CEN33790.1"/>
    <property type="molecule type" value="Genomic_DNA"/>
</dbReference>
<reference evidence="1 2" key="1">
    <citation type="submission" date="2015-01" db="EMBL/GenBank/DDBJ databases">
        <authorList>
            <person name="Xiang T."/>
            <person name="Song Y."/>
            <person name="Huang L."/>
            <person name="Wang B."/>
            <person name="Wu P."/>
        </authorList>
    </citation>
    <scope>NUCLEOTIDE SEQUENCE [LARGE SCALE GENOMIC DNA]</scope>
    <source>
        <strain evidence="1 2">Cc12</strain>
    </source>
</reference>